<evidence type="ECO:0000256" key="1">
    <source>
        <dbReference type="SAM" id="MobiDB-lite"/>
    </source>
</evidence>
<dbReference type="EMBL" id="CP047650">
    <property type="protein sequence ID" value="QHI99315.1"/>
    <property type="molecule type" value="Genomic_DNA"/>
</dbReference>
<dbReference type="KEGG" id="xyk:GT347_15825"/>
<dbReference type="RefSeq" id="WP_160553114.1">
    <property type="nucleotide sequence ID" value="NZ_CP047650.1"/>
</dbReference>
<dbReference type="AlphaFoldDB" id="A0A857J978"/>
<gene>
    <name evidence="2" type="ORF">GT347_15825</name>
</gene>
<sequence>MHFPPTAPGPITKPRTLPPPRYEQQAPEMKSAIARCNLQWQLFEPESGGIACFAQCNSTLARELALEVAASAVIHALGTANDAAQFQAALDTVASAPACYLPECWKAAWNALEALSAPAKAAELQAMFTAVLDRLPAHPGLRLQQLRRAARFGSQCSRGTSAWSVESTARLLQLWAEQADMPPRVWRQLLQMQQRTQYRQVATDFERILRTPGLTAEQQDQLQLQMHCMCRRLPPRSCRRCSPRWSVSPTRACAWTCWDCCTWSC</sequence>
<evidence type="ECO:0000313" key="3">
    <source>
        <dbReference type="Proteomes" id="UP000464787"/>
    </source>
</evidence>
<evidence type="ECO:0000313" key="2">
    <source>
        <dbReference type="EMBL" id="QHI99315.1"/>
    </source>
</evidence>
<accession>A0A857J978</accession>
<feature type="region of interest" description="Disordered" evidence="1">
    <location>
        <begin position="1"/>
        <end position="24"/>
    </location>
</feature>
<proteinExistence type="predicted"/>
<keyword evidence="3" id="KW-1185">Reference proteome</keyword>
<reference evidence="2 3" key="1">
    <citation type="submission" date="2020-01" db="EMBL/GenBank/DDBJ databases">
        <title>Genome sequencing of strain KACC 21265.</title>
        <authorList>
            <person name="Heo J."/>
            <person name="Kim S.-J."/>
            <person name="Kim J.-S."/>
            <person name="Hong S.-B."/>
            <person name="Kwon S.-W."/>
        </authorList>
    </citation>
    <scope>NUCLEOTIDE SEQUENCE [LARGE SCALE GENOMIC DNA]</scope>
    <source>
        <strain evidence="2 3">KACC 21265</strain>
    </source>
</reference>
<organism evidence="2 3">
    <name type="scientific">Xylophilus rhododendri</name>
    <dbReference type="NCBI Taxonomy" id="2697032"/>
    <lineage>
        <taxon>Bacteria</taxon>
        <taxon>Pseudomonadati</taxon>
        <taxon>Pseudomonadota</taxon>
        <taxon>Betaproteobacteria</taxon>
        <taxon>Burkholderiales</taxon>
        <taxon>Xylophilus</taxon>
    </lineage>
</organism>
<name>A0A857J978_9BURK</name>
<dbReference type="Proteomes" id="UP000464787">
    <property type="component" value="Chromosome"/>
</dbReference>
<protein>
    <submittedName>
        <fullName evidence="2">Uncharacterized protein</fullName>
    </submittedName>
</protein>